<dbReference type="Proteomes" id="UP000540787">
    <property type="component" value="Unassembled WGS sequence"/>
</dbReference>
<evidence type="ECO:0000256" key="2">
    <source>
        <dbReference type="SAM" id="SignalP"/>
    </source>
</evidence>
<name>A0A7W9WXY2_9BURK</name>
<dbReference type="AlphaFoldDB" id="A0A7W9WXY2"/>
<comment type="caution">
    <text evidence="3">The sequence shown here is derived from an EMBL/GenBank/DDBJ whole genome shotgun (WGS) entry which is preliminary data.</text>
</comment>
<feature type="transmembrane region" description="Helical" evidence="1">
    <location>
        <begin position="108"/>
        <end position="130"/>
    </location>
</feature>
<dbReference type="RefSeq" id="WP_229424596.1">
    <property type="nucleotide sequence ID" value="NZ_JACHBX010000001.1"/>
</dbReference>
<evidence type="ECO:0008006" key="5">
    <source>
        <dbReference type="Google" id="ProtNLM"/>
    </source>
</evidence>
<feature type="transmembrane region" description="Helical" evidence="1">
    <location>
        <begin position="173"/>
        <end position="194"/>
    </location>
</feature>
<keyword evidence="1" id="KW-1133">Transmembrane helix</keyword>
<keyword evidence="4" id="KW-1185">Reference proteome</keyword>
<accession>A0A7W9WXY2</accession>
<feature type="signal peptide" evidence="2">
    <location>
        <begin position="1"/>
        <end position="17"/>
    </location>
</feature>
<keyword evidence="2" id="KW-0732">Signal</keyword>
<organism evidence="3 4">
    <name type="scientific">Massilia aurea</name>
    <dbReference type="NCBI Taxonomy" id="373040"/>
    <lineage>
        <taxon>Bacteria</taxon>
        <taxon>Pseudomonadati</taxon>
        <taxon>Pseudomonadota</taxon>
        <taxon>Betaproteobacteria</taxon>
        <taxon>Burkholderiales</taxon>
        <taxon>Oxalobacteraceae</taxon>
        <taxon>Telluria group</taxon>
        <taxon>Massilia</taxon>
    </lineage>
</organism>
<evidence type="ECO:0000313" key="4">
    <source>
        <dbReference type="Proteomes" id="UP000540787"/>
    </source>
</evidence>
<keyword evidence="1" id="KW-0812">Transmembrane</keyword>
<proteinExistence type="predicted"/>
<sequence>MLAGCSAWLPAAACAMAAASLDILIYLIPSAALAFLLWIASAAHPVFFVFTAAGTLCHELAHFSVGLLTNAEPVGMSVLPRRIKRAKGSKAGGHNWELGSVTFANLRWYNAAPAALAPLLVLFVPLGVAWWRTRHGLAFEPVDLALMVFLAPQFLSFWPSPVDWKLAARSWPWAPLLILLAVLWVYGDALLTLVKG</sequence>
<evidence type="ECO:0000256" key="1">
    <source>
        <dbReference type="SAM" id="Phobius"/>
    </source>
</evidence>
<evidence type="ECO:0000313" key="3">
    <source>
        <dbReference type="EMBL" id="MBB6132873.1"/>
    </source>
</evidence>
<feature type="chain" id="PRO_5040908275" description="Peptidase M50" evidence="2">
    <location>
        <begin position="18"/>
        <end position="196"/>
    </location>
</feature>
<reference evidence="3 4" key="1">
    <citation type="submission" date="2020-08" db="EMBL/GenBank/DDBJ databases">
        <title>The Agave Microbiome: Exploring the role of microbial communities in plant adaptations to desert environments.</title>
        <authorList>
            <person name="Partida-Martinez L.P."/>
        </authorList>
    </citation>
    <scope>NUCLEOTIDE SEQUENCE [LARGE SCALE GENOMIC DNA]</scope>
    <source>
        <strain evidence="3 4">AT3.2</strain>
    </source>
</reference>
<feature type="transmembrane region" description="Helical" evidence="1">
    <location>
        <begin position="142"/>
        <end position="161"/>
    </location>
</feature>
<gene>
    <name evidence="3" type="ORF">HD842_000984</name>
</gene>
<dbReference type="EMBL" id="JACHBX010000001">
    <property type="protein sequence ID" value="MBB6132873.1"/>
    <property type="molecule type" value="Genomic_DNA"/>
</dbReference>
<protein>
    <recommendedName>
        <fullName evidence="5">Peptidase M50</fullName>
    </recommendedName>
</protein>
<keyword evidence="1" id="KW-0472">Membrane</keyword>